<dbReference type="AlphaFoldDB" id="A0A401PY67"/>
<accession>A0A401PY67</accession>
<evidence type="ECO:0000313" key="2">
    <source>
        <dbReference type="Proteomes" id="UP000288216"/>
    </source>
</evidence>
<organism evidence="1 2">
    <name type="scientific">Scyliorhinus torazame</name>
    <name type="common">Cloudy catshark</name>
    <name type="synonym">Catulus torazame</name>
    <dbReference type="NCBI Taxonomy" id="75743"/>
    <lineage>
        <taxon>Eukaryota</taxon>
        <taxon>Metazoa</taxon>
        <taxon>Chordata</taxon>
        <taxon>Craniata</taxon>
        <taxon>Vertebrata</taxon>
        <taxon>Chondrichthyes</taxon>
        <taxon>Elasmobranchii</taxon>
        <taxon>Galeomorphii</taxon>
        <taxon>Galeoidea</taxon>
        <taxon>Carcharhiniformes</taxon>
        <taxon>Scyliorhinidae</taxon>
        <taxon>Scyliorhinus</taxon>
    </lineage>
</organism>
<comment type="caution">
    <text evidence="1">The sequence shown here is derived from an EMBL/GenBank/DDBJ whole genome shotgun (WGS) entry which is preliminary data.</text>
</comment>
<protein>
    <submittedName>
        <fullName evidence="1">Uncharacterized protein</fullName>
    </submittedName>
</protein>
<proteinExistence type="predicted"/>
<name>A0A401PY67_SCYTO</name>
<gene>
    <name evidence="1" type="ORF">scyTo_0017701</name>
</gene>
<reference evidence="1 2" key="1">
    <citation type="journal article" date="2018" name="Nat. Ecol. Evol.">
        <title>Shark genomes provide insights into elasmobranch evolution and the origin of vertebrates.</title>
        <authorList>
            <person name="Hara Y"/>
            <person name="Yamaguchi K"/>
            <person name="Onimaru K"/>
            <person name="Kadota M"/>
            <person name="Koyanagi M"/>
            <person name="Keeley SD"/>
            <person name="Tatsumi K"/>
            <person name="Tanaka K"/>
            <person name="Motone F"/>
            <person name="Kageyama Y"/>
            <person name="Nozu R"/>
            <person name="Adachi N"/>
            <person name="Nishimura O"/>
            <person name="Nakagawa R"/>
            <person name="Tanegashima C"/>
            <person name="Kiyatake I"/>
            <person name="Matsumoto R"/>
            <person name="Murakumo K"/>
            <person name="Nishida K"/>
            <person name="Terakita A"/>
            <person name="Kuratani S"/>
            <person name="Sato K"/>
            <person name="Hyodo S Kuraku.S."/>
        </authorList>
    </citation>
    <scope>NUCLEOTIDE SEQUENCE [LARGE SCALE GENOMIC DNA]</scope>
</reference>
<keyword evidence="2" id="KW-1185">Reference proteome</keyword>
<dbReference type="Proteomes" id="UP000288216">
    <property type="component" value="Unassembled WGS sequence"/>
</dbReference>
<dbReference type="EMBL" id="BFAA01011711">
    <property type="protein sequence ID" value="GCB78097.1"/>
    <property type="molecule type" value="Genomic_DNA"/>
</dbReference>
<evidence type="ECO:0000313" key="1">
    <source>
        <dbReference type="EMBL" id="GCB78097.1"/>
    </source>
</evidence>
<sequence>MLRPLGNGIIAKRVARHCSGVDIASAGPPDMLPLMGRVPDYTEPGSYLPDKKGPCHKQESDYFVGQWGCTRDSVYILCWDVDPSGINDHRFDNSSVFRNCYP</sequence>